<evidence type="ECO:0000313" key="1">
    <source>
        <dbReference type="EMBL" id="SKB36114.1"/>
    </source>
</evidence>
<sequence>MPLQFTGFNANTAENLLLDAGALYKNLDETLMTGTLIGATQGGNTFTAKPNMRNIPIDGVKSTRVKGLNVIDSWEVSLATNLLEVTKDTLAMALGAVTVTSGTTHDEITANNYILETNYLENIAFVGKLSGSDDPVVIIIYNALSTEGLSLNMQDASEGKIPATFYGHLDSTELDTPPFKILYPKPVVTP</sequence>
<dbReference type="RefSeq" id="WP_079588964.1">
    <property type="nucleotide sequence ID" value="NZ_FUYN01000002.1"/>
</dbReference>
<keyword evidence="2" id="KW-1185">Reference proteome</keyword>
<dbReference type="Proteomes" id="UP000243406">
    <property type="component" value="Unassembled WGS sequence"/>
</dbReference>
<protein>
    <submittedName>
        <fullName evidence="1">Uncharacterized protein</fullName>
    </submittedName>
</protein>
<dbReference type="OrthoDB" id="2041935at2"/>
<evidence type="ECO:0000313" key="2">
    <source>
        <dbReference type="Proteomes" id="UP000243406"/>
    </source>
</evidence>
<organism evidence="1 2">
    <name type="scientific">Acetoanaerobium noterae</name>
    <dbReference type="NCBI Taxonomy" id="745369"/>
    <lineage>
        <taxon>Bacteria</taxon>
        <taxon>Bacillati</taxon>
        <taxon>Bacillota</taxon>
        <taxon>Clostridia</taxon>
        <taxon>Peptostreptococcales</taxon>
        <taxon>Filifactoraceae</taxon>
        <taxon>Acetoanaerobium</taxon>
    </lineage>
</organism>
<dbReference type="AlphaFoldDB" id="A0A1T5AM91"/>
<accession>A0A1T5AM91</accession>
<name>A0A1T5AM91_9FIRM</name>
<reference evidence="2" key="1">
    <citation type="submission" date="2017-02" db="EMBL/GenBank/DDBJ databases">
        <authorList>
            <person name="Varghese N."/>
            <person name="Submissions S."/>
        </authorList>
    </citation>
    <scope>NUCLEOTIDE SEQUENCE [LARGE SCALE GENOMIC DNA]</scope>
    <source>
        <strain evidence="2">ATCC 35199</strain>
    </source>
</reference>
<gene>
    <name evidence="1" type="ORF">SAMN02745120_1027</name>
</gene>
<dbReference type="EMBL" id="FUYN01000002">
    <property type="protein sequence ID" value="SKB36114.1"/>
    <property type="molecule type" value="Genomic_DNA"/>
</dbReference>
<proteinExistence type="predicted"/>